<sequence>PRAGGRGGGRGRVFGSGAPAVWGTRVCVPDAGVLFPPADVDEEFRRYLRDYVSAVAGSAGTHVRTDRAGQALTGARLAARIKAVSRYLKTKHYDFSSPVKMAETFAAMRQEVNSRAVEATRREYKQFVQEQQDRAHQSWSSLLRVKPAEMQRRLEEKRWDLLVRCQEEMWGEDPQKQAALDELEQKVDKQMDEFLLDYKERFQVAKTEEENSKAVEAKRMKFGKFVQWLKRAHQKMRRCLRVKPAEMKQPLETKKEFLKLCWGKLQGKDSQKQAALKELEKGLNKQTAQFLPSYEQRFKKKAKQLGLAVGCVLVVVAAGVGAGIGLGVTAAVVGLEEAVAIGIGAGSLGLFGGGVGGSVWACFRRKAAW</sequence>
<evidence type="ECO:0000256" key="1">
    <source>
        <dbReference type="SAM" id="Phobius"/>
    </source>
</evidence>
<feature type="transmembrane region" description="Helical" evidence="1">
    <location>
        <begin position="339"/>
        <end position="363"/>
    </location>
</feature>
<accession>A0A8T1SCZ8</accession>
<evidence type="ECO:0000313" key="2">
    <source>
        <dbReference type="EMBL" id="KAG6926577.1"/>
    </source>
</evidence>
<keyword evidence="1" id="KW-0472">Membrane</keyword>
<evidence type="ECO:0000313" key="3">
    <source>
        <dbReference type="Proteomes" id="UP000765507"/>
    </source>
</evidence>
<keyword evidence="1" id="KW-0812">Transmembrane</keyword>
<dbReference type="EMBL" id="JAHGAV010000310">
    <property type="protein sequence ID" value="KAG6926577.1"/>
    <property type="molecule type" value="Genomic_DNA"/>
</dbReference>
<organism evidence="2 3">
    <name type="scientific">Chelydra serpentina</name>
    <name type="common">Snapping turtle</name>
    <name type="synonym">Testudo serpentina</name>
    <dbReference type="NCBI Taxonomy" id="8475"/>
    <lineage>
        <taxon>Eukaryota</taxon>
        <taxon>Metazoa</taxon>
        <taxon>Chordata</taxon>
        <taxon>Craniata</taxon>
        <taxon>Vertebrata</taxon>
        <taxon>Euteleostomi</taxon>
        <taxon>Archelosauria</taxon>
        <taxon>Testudinata</taxon>
        <taxon>Testudines</taxon>
        <taxon>Cryptodira</taxon>
        <taxon>Durocryptodira</taxon>
        <taxon>Americhelydia</taxon>
        <taxon>Chelydroidea</taxon>
        <taxon>Chelydridae</taxon>
        <taxon>Chelydra</taxon>
    </lineage>
</organism>
<dbReference type="Proteomes" id="UP000765507">
    <property type="component" value="Unassembled WGS sequence"/>
</dbReference>
<feature type="non-terminal residue" evidence="2">
    <location>
        <position position="1"/>
    </location>
</feature>
<dbReference type="Gene3D" id="1.20.58.420">
    <property type="entry name" value="AHSP"/>
    <property type="match status" value="2"/>
</dbReference>
<protein>
    <submittedName>
        <fullName evidence="2">Ring finger protein 112</fullName>
    </submittedName>
</protein>
<name>A0A8T1SCZ8_CHESE</name>
<dbReference type="OrthoDB" id="9428599at2759"/>
<dbReference type="AlphaFoldDB" id="A0A8T1SCZ8"/>
<keyword evidence="3" id="KW-1185">Reference proteome</keyword>
<keyword evidence="1" id="KW-1133">Transmembrane helix</keyword>
<feature type="transmembrane region" description="Helical" evidence="1">
    <location>
        <begin position="305"/>
        <end position="333"/>
    </location>
</feature>
<reference evidence="2 3" key="1">
    <citation type="journal article" date="2020" name="G3 (Bethesda)">
        <title>Draft Genome of the Common Snapping Turtle, Chelydra serpentina, a Model for Phenotypic Plasticity in Reptiles.</title>
        <authorList>
            <person name="Das D."/>
            <person name="Singh S.K."/>
            <person name="Bierstedt J."/>
            <person name="Erickson A."/>
            <person name="Galli G.L.J."/>
            <person name="Crossley D.A. 2nd"/>
            <person name="Rhen T."/>
        </authorList>
    </citation>
    <scope>NUCLEOTIDE SEQUENCE [LARGE SCALE GENOMIC DNA]</scope>
    <source>
        <strain evidence="2">KW</strain>
    </source>
</reference>
<comment type="caution">
    <text evidence="2">The sequence shown here is derived from an EMBL/GenBank/DDBJ whole genome shotgun (WGS) entry which is preliminary data.</text>
</comment>
<gene>
    <name evidence="2" type="ORF">G0U57_011813</name>
</gene>
<proteinExistence type="predicted"/>